<evidence type="ECO:0000313" key="4">
    <source>
        <dbReference type="EMBL" id="GFO29143.1"/>
    </source>
</evidence>
<keyword evidence="5" id="KW-1185">Reference proteome</keyword>
<feature type="compositionally biased region" description="Low complexity" evidence="1">
    <location>
        <begin position="299"/>
        <end position="315"/>
    </location>
</feature>
<keyword evidence="2" id="KW-0812">Transmembrane</keyword>
<proteinExistence type="predicted"/>
<evidence type="ECO:0000313" key="5">
    <source>
        <dbReference type="Proteomes" id="UP000735302"/>
    </source>
</evidence>
<feature type="region of interest" description="Disordered" evidence="1">
    <location>
        <begin position="299"/>
        <end position="365"/>
    </location>
</feature>
<evidence type="ECO:0000256" key="2">
    <source>
        <dbReference type="SAM" id="Phobius"/>
    </source>
</evidence>
<feature type="region of interest" description="Disordered" evidence="1">
    <location>
        <begin position="507"/>
        <end position="542"/>
    </location>
</feature>
<feature type="region of interest" description="Disordered" evidence="1">
    <location>
        <begin position="483"/>
        <end position="502"/>
    </location>
</feature>
<accession>A0AAV4CDV6</accession>
<feature type="compositionally biased region" description="Polar residues" evidence="1">
    <location>
        <begin position="737"/>
        <end position="755"/>
    </location>
</feature>
<protein>
    <submittedName>
        <fullName evidence="4">Uncharacterized protein</fullName>
    </submittedName>
</protein>
<name>A0AAV4CDV6_9GAST</name>
<feature type="transmembrane region" description="Helical" evidence="2">
    <location>
        <begin position="677"/>
        <end position="698"/>
    </location>
</feature>
<keyword evidence="3" id="KW-0732">Signal</keyword>
<dbReference type="Proteomes" id="UP000735302">
    <property type="component" value="Unassembled WGS sequence"/>
</dbReference>
<feature type="region of interest" description="Disordered" evidence="1">
    <location>
        <begin position="145"/>
        <end position="176"/>
    </location>
</feature>
<feature type="compositionally biased region" description="Basic and acidic residues" evidence="1">
    <location>
        <begin position="164"/>
        <end position="173"/>
    </location>
</feature>
<feature type="compositionally biased region" description="Polar residues" evidence="1">
    <location>
        <begin position="810"/>
        <end position="828"/>
    </location>
</feature>
<feature type="signal peptide" evidence="3">
    <location>
        <begin position="1"/>
        <end position="27"/>
    </location>
</feature>
<feature type="region of interest" description="Disordered" evidence="1">
    <location>
        <begin position="721"/>
        <end position="828"/>
    </location>
</feature>
<comment type="caution">
    <text evidence="4">The sequence shown here is derived from an EMBL/GenBank/DDBJ whole genome shotgun (WGS) entry which is preliminary data.</text>
</comment>
<sequence length="828" mass="87543">MLRLSSEVEQLLLWLLLLMLSASDSEALGRCQNYQCGTEVGLRINLENQKLPSVVNQTVTAVLCGAYNVLNAYDCCVLGSTVHIAYCSPGRLVYRFPESHKIDRCPVSVCTIEPSADVNSSVIANHGELLFTTDPEEDERGVFMEDEPQPLMNLRDPAASNTSETDKPEDSTDRSSVFLGDLMSTNTSSATAPDLVNTTLRVPGPASSSVPSLGSSPIVLPVSTTSTDTTTSMSSVTDSLAPTQAPTVATTAGSSDSITVAAQTITTSTNGASLASDQSVTSPASVTTDEISVTTVTNPVTSSGISSVTSTGTLTRESVTVQENSTRATTTSALSTTSGSSVEFSTTSAPPSSSSSSSQSTATAVNDSVTLDDAITRTLGTLAVSEIPTESSTSEISASEESRSSNTDSSVTTDDTTADSLSSTTTTSVIVSVITSSLPSDSTTATSTDSTVATTTATTNIDSAVTIITTNTSISTTQVVSATSQAPESTSATSTQQSSLSTLAPSILPSQDLSSSSSTLASTARTANSTATPDDDDSDSGFNDDVIITEKVRLVFTRNNQDDDSLEIKVEDTLRRFLLGTTRLQKSKAGTNWWFNLSVIRQPQVFRNMSIYLDFRVKHTSGEEILVILRRFKLRKYFQEQTNLSLTAACRPSQNCEAWDESIHAADANFWKKHAPLFITVLALSGVVLLALIIAALVGKCKNRWKSGTYDASRDDYEIQDTKPLSDQSKLRPVSVGSGQSSPFSDAQITGNETQPLRDHAGEETTSFSGSDDRELGNNDTWVVPLEDAPGQPRNGHPASAVSTDHRTLASPTTTVQGRNSAFVSTKF</sequence>
<feature type="region of interest" description="Disordered" evidence="1">
    <location>
        <begin position="386"/>
        <end position="424"/>
    </location>
</feature>
<feature type="compositionally biased region" description="Low complexity" evidence="1">
    <location>
        <begin position="325"/>
        <end position="364"/>
    </location>
</feature>
<reference evidence="4 5" key="1">
    <citation type="journal article" date="2021" name="Elife">
        <title>Chloroplast acquisition without the gene transfer in kleptoplastic sea slugs, Plakobranchus ocellatus.</title>
        <authorList>
            <person name="Maeda T."/>
            <person name="Takahashi S."/>
            <person name="Yoshida T."/>
            <person name="Shimamura S."/>
            <person name="Takaki Y."/>
            <person name="Nagai Y."/>
            <person name="Toyoda A."/>
            <person name="Suzuki Y."/>
            <person name="Arimoto A."/>
            <person name="Ishii H."/>
            <person name="Satoh N."/>
            <person name="Nishiyama T."/>
            <person name="Hasebe M."/>
            <person name="Maruyama T."/>
            <person name="Minagawa J."/>
            <person name="Obokata J."/>
            <person name="Shigenobu S."/>
        </authorList>
    </citation>
    <scope>NUCLEOTIDE SEQUENCE [LARGE SCALE GENOMIC DNA]</scope>
</reference>
<dbReference type="EMBL" id="BLXT01006120">
    <property type="protein sequence ID" value="GFO29143.1"/>
    <property type="molecule type" value="Genomic_DNA"/>
</dbReference>
<keyword evidence="2" id="KW-1133">Transmembrane helix</keyword>
<feature type="chain" id="PRO_5043819933" evidence="3">
    <location>
        <begin position="28"/>
        <end position="828"/>
    </location>
</feature>
<organism evidence="4 5">
    <name type="scientific">Plakobranchus ocellatus</name>
    <dbReference type="NCBI Taxonomy" id="259542"/>
    <lineage>
        <taxon>Eukaryota</taxon>
        <taxon>Metazoa</taxon>
        <taxon>Spiralia</taxon>
        <taxon>Lophotrochozoa</taxon>
        <taxon>Mollusca</taxon>
        <taxon>Gastropoda</taxon>
        <taxon>Heterobranchia</taxon>
        <taxon>Euthyneura</taxon>
        <taxon>Panpulmonata</taxon>
        <taxon>Sacoglossa</taxon>
        <taxon>Placobranchoidea</taxon>
        <taxon>Plakobranchidae</taxon>
        <taxon>Plakobranchus</taxon>
    </lineage>
</organism>
<keyword evidence="2" id="KW-0472">Membrane</keyword>
<evidence type="ECO:0000256" key="1">
    <source>
        <dbReference type="SAM" id="MobiDB-lite"/>
    </source>
</evidence>
<feature type="compositionally biased region" description="Low complexity" evidence="1">
    <location>
        <begin position="514"/>
        <end position="532"/>
    </location>
</feature>
<evidence type="ECO:0000256" key="3">
    <source>
        <dbReference type="SAM" id="SignalP"/>
    </source>
</evidence>
<gene>
    <name evidence="4" type="ORF">PoB_005564800</name>
</gene>
<dbReference type="AlphaFoldDB" id="A0AAV4CDV6"/>